<sequence length="497" mass="59550">MDIESKKQGDKNCIENACKHFFVCNKLINQSLYICQFCKIKYLLNSKTNLERNCEKSLYTNDMRKLKCMANDKQDIFYKNFKTYLDYQKWENPNQNKKNNFLITKRNQLKTSHTINICKRYFIEKKNNIFYKTKCANIKPNSIQLVNLKRNGQIHQINNKTNIYRNNNINHKANYNTSSNHTINSNSFKFRINKTYNNVKHFNTSSKFVNNQNNCLTHLYNYKICKKSNCVCYNNLDYSNNFKNRLTNNFYRQVEYREINNYNLCKVKNVEKKNCNIKPLFNANTCLDIINKTNIFIKKRNEHDKPVKKKKKKNTFYSPICCRNYSLNCNSFFNIDTDKMISNKVSMKNNENGLLSECVKYGKGKEKIYYIDLLVSGEKEAKKIIGKAYKHKDNIKKYMYKNIEEEIEKIKKKEILIYEESLKKMEKEIKIYQNKIEKNLQNYSLKINNIYKNIDNISKYLIDKIIQVDLTFNSDLLKFYLPVKNIEQYIFTNSQKM</sequence>
<protein>
    <submittedName>
        <fullName evidence="2">Uncharacterized protein</fullName>
    </submittedName>
</protein>
<evidence type="ECO:0000313" key="2">
    <source>
        <dbReference type="EMBL" id="CAD2095663.1"/>
    </source>
</evidence>
<accession>A0A6V7SB05</accession>
<dbReference type="EMBL" id="LR865389">
    <property type="protein sequence ID" value="CAD2095663.1"/>
    <property type="molecule type" value="Genomic_DNA"/>
</dbReference>
<evidence type="ECO:0000313" key="3">
    <source>
        <dbReference type="Proteomes" id="UP000515550"/>
    </source>
</evidence>
<dbReference type="VEuPathDB" id="PlasmoDB:PVBDA_1103100"/>
<feature type="coiled-coil region" evidence="1">
    <location>
        <begin position="415"/>
        <end position="442"/>
    </location>
</feature>
<gene>
    <name evidence="2" type="ORF">PVBDA_1103100</name>
</gene>
<keyword evidence="1" id="KW-0175">Coiled coil</keyword>
<proteinExistence type="predicted"/>
<evidence type="ECO:0000256" key="1">
    <source>
        <dbReference type="SAM" id="Coils"/>
    </source>
</evidence>
<name>A0A6V7SB05_PLAVN</name>
<organism evidence="2 3">
    <name type="scientific">Plasmodium vinckei brucechwatti</name>
    <dbReference type="NCBI Taxonomy" id="119398"/>
    <lineage>
        <taxon>Eukaryota</taxon>
        <taxon>Sar</taxon>
        <taxon>Alveolata</taxon>
        <taxon>Apicomplexa</taxon>
        <taxon>Aconoidasida</taxon>
        <taxon>Haemosporida</taxon>
        <taxon>Plasmodiidae</taxon>
        <taxon>Plasmodium</taxon>
        <taxon>Plasmodium (Vinckeia)</taxon>
    </lineage>
</organism>
<dbReference type="AlphaFoldDB" id="A0A6V7SB05"/>
<reference evidence="2 3" key="1">
    <citation type="submission" date="2020-08" db="EMBL/GenBank/DDBJ databases">
        <authorList>
            <person name="Ramaprasad A."/>
        </authorList>
    </citation>
    <scope>NUCLEOTIDE SEQUENCE [LARGE SCALE GENOMIC DNA]</scope>
</reference>
<dbReference type="Proteomes" id="UP000515550">
    <property type="component" value="Chromosome PVBDA_11"/>
</dbReference>
<dbReference type="Gene3D" id="1.20.5.2950">
    <property type="match status" value="1"/>
</dbReference>